<geneLocation type="plasmid" evidence="1">
    <name>unnamed1</name>
</geneLocation>
<dbReference type="KEGG" id="moc:BB934_30995"/>
<protein>
    <submittedName>
        <fullName evidence="1">Uncharacterized protein</fullName>
    </submittedName>
</protein>
<sequence>MGDRDAARGKAPSCNSIIYLLIDLLSQPYVRLPKAPFLAGLTETLDALAGQGVRHLTPI</sequence>
<dbReference type="AlphaFoldDB" id="A0A1B2ERT4"/>
<keyword evidence="1" id="KW-0614">Plasmid</keyword>
<evidence type="ECO:0000313" key="1">
    <source>
        <dbReference type="EMBL" id="ANY82686.1"/>
    </source>
</evidence>
<dbReference type="EMBL" id="CP016617">
    <property type="protein sequence ID" value="ANY82686.1"/>
    <property type="molecule type" value="Genomic_DNA"/>
</dbReference>
<organism evidence="1">
    <name type="scientific">Microvirga ossetica</name>
    <dbReference type="NCBI Taxonomy" id="1882682"/>
    <lineage>
        <taxon>Bacteria</taxon>
        <taxon>Pseudomonadati</taxon>
        <taxon>Pseudomonadota</taxon>
        <taxon>Alphaproteobacteria</taxon>
        <taxon>Hyphomicrobiales</taxon>
        <taxon>Methylobacteriaceae</taxon>
        <taxon>Microvirga</taxon>
    </lineage>
</organism>
<proteinExistence type="predicted"/>
<accession>A0A1B2ERT4</accession>
<reference evidence="1" key="1">
    <citation type="submission" date="2016-07" db="EMBL/GenBank/DDBJ databases">
        <title>Microvirga ossetica sp. nov. a new species of rhizobia isolated from root nodules of the legume species Vicia alpestris Steven originated from North Ossetia region in the Caucasus.</title>
        <authorList>
            <person name="Safronova V.I."/>
            <person name="Kuznetsova I.G."/>
            <person name="Sazanova A.L."/>
            <person name="Belimov A."/>
            <person name="Andronov E."/>
            <person name="Osledkin Y.S."/>
            <person name="Onishchuk O.P."/>
            <person name="Kurchak O.N."/>
            <person name="Shaposhnikov A.I."/>
            <person name="Willems A."/>
            <person name="Tikhonovich I.A."/>
        </authorList>
    </citation>
    <scope>NUCLEOTIDE SEQUENCE [LARGE SCALE GENOMIC DNA]</scope>
    <source>
        <strain evidence="1">V5/3M</strain>
        <plasmid evidence="1">unnamed1</plasmid>
    </source>
</reference>
<name>A0A1B2ERT4_9HYPH</name>
<gene>
    <name evidence="1" type="ORF">BB934_30995</name>
</gene>